<name>A0A1Y3B2F4_EURMA</name>
<dbReference type="Proteomes" id="UP000194236">
    <property type="component" value="Unassembled WGS sequence"/>
</dbReference>
<dbReference type="AlphaFoldDB" id="A0A1Y3B2F4"/>
<gene>
    <name evidence="1" type="ORF">BLA29_014465</name>
</gene>
<comment type="caution">
    <text evidence="1">The sequence shown here is derived from an EMBL/GenBank/DDBJ whole genome shotgun (WGS) entry which is preliminary data.</text>
</comment>
<keyword evidence="2" id="KW-1185">Reference proteome</keyword>
<evidence type="ECO:0000313" key="1">
    <source>
        <dbReference type="EMBL" id="OTF74158.1"/>
    </source>
</evidence>
<dbReference type="EMBL" id="MUJZ01048378">
    <property type="protein sequence ID" value="OTF74158.1"/>
    <property type="molecule type" value="Genomic_DNA"/>
</dbReference>
<proteinExistence type="predicted"/>
<reference evidence="1 2" key="1">
    <citation type="submission" date="2017-03" db="EMBL/GenBank/DDBJ databases">
        <title>Genome Survey of Euroglyphus maynei.</title>
        <authorList>
            <person name="Arlian L.G."/>
            <person name="Morgan M.S."/>
            <person name="Rider S.D."/>
        </authorList>
    </citation>
    <scope>NUCLEOTIDE SEQUENCE [LARGE SCALE GENOMIC DNA]</scope>
    <source>
        <strain evidence="1">Arlian Lab</strain>
        <tissue evidence="1">Whole body</tissue>
    </source>
</reference>
<protein>
    <submittedName>
        <fullName evidence="1">Uncharacterized protein</fullName>
    </submittedName>
</protein>
<organism evidence="1 2">
    <name type="scientific">Euroglyphus maynei</name>
    <name type="common">Mayne's house dust mite</name>
    <dbReference type="NCBI Taxonomy" id="6958"/>
    <lineage>
        <taxon>Eukaryota</taxon>
        <taxon>Metazoa</taxon>
        <taxon>Ecdysozoa</taxon>
        <taxon>Arthropoda</taxon>
        <taxon>Chelicerata</taxon>
        <taxon>Arachnida</taxon>
        <taxon>Acari</taxon>
        <taxon>Acariformes</taxon>
        <taxon>Sarcoptiformes</taxon>
        <taxon>Astigmata</taxon>
        <taxon>Psoroptidia</taxon>
        <taxon>Analgoidea</taxon>
        <taxon>Pyroglyphidae</taxon>
        <taxon>Pyroglyphinae</taxon>
        <taxon>Euroglyphus</taxon>
    </lineage>
</organism>
<accession>A0A1Y3B2F4</accession>
<evidence type="ECO:0000313" key="2">
    <source>
        <dbReference type="Proteomes" id="UP000194236"/>
    </source>
</evidence>
<sequence length="70" mass="8324">MALSFDIYDGQKNVESRKNNDKKIIIINEDTAIERIPTFIEIISKVKYKDYIDFIESDEPLLKFWLVLIE</sequence>